<proteinExistence type="predicted"/>
<organism evidence="2">
    <name type="scientific">Eutreptiella gymnastica</name>
    <dbReference type="NCBI Taxonomy" id="73025"/>
    <lineage>
        <taxon>Eukaryota</taxon>
        <taxon>Discoba</taxon>
        <taxon>Euglenozoa</taxon>
        <taxon>Euglenida</taxon>
        <taxon>Spirocuta</taxon>
        <taxon>Euglenophyceae</taxon>
        <taxon>Eutreptiales</taxon>
        <taxon>Eutreptiaceae</taxon>
        <taxon>Eutreptiella</taxon>
    </lineage>
</organism>
<gene>
    <name evidence="2" type="ORF">EGYM00392_LOCUS1374</name>
    <name evidence="3" type="ORF">EGYM00392_LOCUS1376</name>
</gene>
<dbReference type="AlphaFoldDB" id="A0A6U7T131"/>
<accession>A0A6U7T131</accession>
<sequence length="159" mass="17604">MYTPDYRLTTSQALNTEQKEAIEVAFHDPTVSHQSSHRKTTVSSGSGRASNAAPVTVLIRFLNMNVPGITFFFAWRSAGSRGKLQKRTYPCFCQSCLKGEEDKCHNTPYAGLSLTMYVIGSASALGAPFRDVWGPTQGPRRPYPEAGTSLHLLPRWLDH</sequence>
<dbReference type="EMBL" id="HBGA01004187">
    <property type="protein sequence ID" value="CAD8990334.1"/>
    <property type="molecule type" value="Transcribed_RNA"/>
</dbReference>
<evidence type="ECO:0000256" key="1">
    <source>
        <dbReference type="SAM" id="MobiDB-lite"/>
    </source>
</evidence>
<name>A0A6U7T131_9EUGL</name>
<evidence type="ECO:0000313" key="3">
    <source>
        <dbReference type="EMBL" id="CAD8990334.1"/>
    </source>
</evidence>
<protein>
    <submittedName>
        <fullName evidence="2">Uncharacterized protein</fullName>
    </submittedName>
</protein>
<dbReference type="EMBL" id="HBGA01004184">
    <property type="protein sequence ID" value="CAD8990332.1"/>
    <property type="molecule type" value="Transcribed_RNA"/>
</dbReference>
<evidence type="ECO:0000313" key="2">
    <source>
        <dbReference type="EMBL" id="CAD8990332.1"/>
    </source>
</evidence>
<feature type="region of interest" description="Disordered" evidence="1">
    <location>
        <begin position="28"/>
        <end position="49"/>
    </location>
</feature>
<reference evidence="2" key="1">
    <citation type="submission" date="2021-01" db="EMBL/GenBank/DDBJ databases">
        <authorList>
            <person name="Corre E."/>
            <person name="Pelletier E."/>
            <person name="Niang G."/>
            <person name="Scheremetjew M."/>
            <person name="Finn R."/>
            <person name="Kale V."/>
            <person name="Holt S."/>
            <person name="Cochrane G."/>
            <person name="Meng A."/>
            <person name="Brown T."/>
            <person name="Cohen L."/>
        </authorList>
    </citation>
    <scope>NUCLEOTIDE SEQUENCE</scope>
    <source>
        <strain evidence="2">NIES-381</strain>
    </source>
</reference>